<dbReference type="InterPro" id="IPR006076">
    <property type="entry name" value="FAD-dep_OxRdtase"/>
</dbReference>
<sequence>MAQSAHIRSYYAASINLPLAFSSLQTDVDCDVCIIGGGITGCSAALELAERGYRVVLLEGQQIGWGASGRSGGQILQGFACGQTKLQRLVGKETAFQLWQFSLDAINLLKQRITQHQIQCDFQQGIAEVAVKPRQYHDLKVVAQEMQTDYQYSSVHFMEREELCSVLATSRYLGGIYDANGGHIHPLNYTLGLAKAAQLAGAHLFEQSLVTGITQGNQPIVHTAQGQVRCQHLILSGNAYLRHVMPSIEAMVMPVGTYILATEPFAEASQLIRNNMAVADVNFVLDYFRLSADNRLLFGGQVSYSTIDPFNLEGIMRRHMLRVFPQLHAVKTEFVWGGHVAITINRAPHFGRIGKNIYFAHGYSGHGLAVAGLAGQLMAEAVAGTAEKFDVFGKIPHYPFMGGRWLRTPLLVLGTTYYKIKDYLA</sequence>
<evidence type="ECO:0000313" key="4">
    <source>
        <dbReference type="Proteomes" id="UP000005744"/>
    </source>
</evidence>
<dbReference type="STRING" id="395493.BegalDRAFT_0372"/>
<dbReference type="PANTHER" id="PTHR13847:SF281">
    <property type="entry name" value="FAD DEPENDENT OXIDOREDUCTASE DOMAIN-CONTAINING PROTEIN"/>
    <property type="match status" value="1"/>
</dbReference>
<dbReference type="GO" id="GO:0005737">
    <property type="term" value="C:cytoplasm"/>
    <property type="evidence" value="ECO:0007669"/>
    <property type="project" value="TreeGrafter"/>
</dbReference>
<proteinExistence type="predicted"/>
<keyword evidence="1" id="KW-0560">Oxidoreductase</keyword>
<gene>
    <name evidence="3" type="ORF">BegalDRAFT_0372</name>
</gene>
<dbReference type="InterPro" id="IPR036188">
    <property type="entry name" value="FAD/NAD-bd_sf"/>
</dbReference>
<dbReference type="GO" id="GO:0016491">
    <property type="term" value="F:oxidoreductase activity"/>
    <property type="evidence" value="ECO:0007669"/>
    <property type="project" value="UniProtKB-KW"/>
</dbReference>
<keyword evidence="4" id="KW-1185">Reference proteome</keyword>
<feature type="domain" description="FAD dependent oxidoreductase" evidence="2">
    <location>
        <begin position="31"/>
        <end position="380"/>
    </location>
</feature>
<dbReference type="AlphaFoldDB" id="I3CCE9"/>
<dbReference type="HOGENOM" id="CLU_007884_3_0_6"/>
<organism evidence="3 4">
    <name type="scientific">Beggiatoa alba B18LD</name>
    <dbReference type="NCBI Taxonomy" id="395493"/>
    <lineage>
        <taxon>Bacteria</taxon>
        <taxon>Pseudomonadati</taxon>
        <taxon>Pseudomonadota</taxon>
        <taxon>Gammaproteobacteria</taxon>
        <taxon>Thiotrichales</taxon>
        <taxon>Thiotrichaceae</taxon>
        <taxon>Beggiatoa</taxon>
    </lineage>
</organism>
<dbReference type="eggNOG" id="COG0665">
    <property type="taxonomic scope" value="Bacteria"/>
</dbReference>
<evidence type="ECO:0000313" key="3">
    <source>
        <dbReference type="EMBL" id="EIJ41292.1"/>
    </source>
</evidence>
<name>I3CCE9_9GAMM</name>
<evidence type="ECO:0000259" key="2">
    <source>
        <dbReference type="Pfam" id="PF01266"/>
    </source>
</evidence>
<dbReference type="EMBL" id="JH600070">
    <property type="protein sequence ID" value="EIJ41292.1"/>
    <property type="molecule type" value="Genomic_DNA"/>
</dbReference>
<dbReference type="OrthoDB" id="311718at2"/>
<dbReference type="PANTHER" id="PTHR13847">
    <property type="entry name" value="SARCOSINE DEHYDROGENASE-RELATED"/>
    <property type="match status" value="1"/>
</dbReference>
<dbReference type="SUPFAM" id="SSF51905">
    <property type="entry name" value="FAD/NAD(P)-binding domain"/>
    <property type="match status" value="1"/>
</dbReference>
<dbReference type="Gene3D" id="3.50.50.60">
    <property type="entry name" value="FAD/NAD(P)-binding domain"/>
    <property type="match status" value="1"/>
</dbReference>
<dbReference type="Proteomes" id="UP000005744">
    <property type="component" value="Unassembled WGS sequence"/>
</dbReference>
<evidence type="ECO:0000256" key="1">
    <source>
        <dbReference type="ARBA" id="ARBA00023002"/>
    </source>
</evidence>
<protein>
    <submittedName>
        <fullName evidence="3">Glycine/D-amino acid oxidase, deaminating</fullName>
    </submittedName>
</protein>
<dbReference type="RefSeq" id="WP_002683097.1">
    <property type="nucleotide sequence ID" value="NZ_JH600070.1"/>
</dbReference>
<dbReference type="Pfam" id="PF01266">
    <property type="entry name" value="DAO"/>
    <property type="match status" value="1"/>
</dbReference>
<reference evidence="3 4" key="1">
    <citation type="submission" date="2011-11" db="EMBL/GenBank/DDBJ databases">
        <title>Improved High-Quality Draft sequence of Beggiatoa alba B18lD.</title>
        <authorList>
            <consortium name="US DOE Joint Genome Institute"/>
            <person name="Lucas S."/>
            <person name="Han J."/>
            <person name="Lapidus A."/>
            <person name="Cheng J.-F."/>
            <person name="Goodwin L."/>
            <person name="Pitluck S."/>
            <person name="Peters L."/>
            <person name="Mikhailova N."/>
            <person name="Held B."/>
            <person name="Detter J.C."/>
            <person name="Han C."/>
            <person name="Tapia R."/>
            <person name="Land M."/>
            <person name="Hauser L."/>
            <person name="Kyrpides N."/>
            <person name="Ivanova N."/>
            <person name="Pagani I."/>
            <person name="Samuel K."/>
            <person name="Teske A."/>
            <person name="Mueller J."/>
            <person name="Woyke T."/>
        </authorList>
    </citation>
    <scope>NUCLEOTIDE SEQUENCE [LARGE SCALE GENOMIC DNA]</scope>
    <source>
        <strain evidence="3 4">B18LD</strain>
    </source>
</reference>
<accession>I3CCE9</accession>
<dbReference type="Gene3D" id="3.30.9.10">
    <property type="entry name" value="D-Amino Acid Oxidase, subunit A, domain 2"/>
    <property type="match status" value="1"/>
</dbReference>